<reference evidence="3 4" key="1">
    <citation type="submission" date="2018-10" db="EMBL/GenBank/DDBJ databases">
        <title>Isolation of pseudouridimycin from Streptomyces albus DSM 40763.</title>
        <authorList>
            <person name="Rosenqvist P."/>
            <person name="Metsae-Ketelae M."/>
            <person name="Virta P."/>
        </authorList>
    </citation>
    <scope>NUCLEOTIDE SEQUENCE [LARGE SCALE GENOMIC DNA]</scope>
    <source>
        <strain evidence="3 4">DSM 40763</strain>
    </source>
</reference>
<protein>
    <submittedName>
        <fullName evidence="3">Pyridoxamine 5'-phosphate oxidase family protein</fullName>
    </submittedName>
</protein>
<dbReference type="InterPro" id="IPR011576">
    <property type="entry name" value="Pyridox_Oxase_N"/>
</dbReference>
<name>A0A6C1C8Z0_9ACTN</name>
<feature type="compositionally biased region" description="Basic and acidic residues" evidence="1">
    <location>
        <begin position="47"/>
        <end position="59"/>
    </location>
</feature>
<dbReference type="SUPFAM" id="SSF50475">
    <property type="entry name" value="FMN-binding split barrel"/>
    <property type="match status" value="1"/>
</dbReference>
<dbReference type="AlphaFoldDB" id="A0A6C1C8Z0"/>
<organism evidence="3 4">
    <name type="scientific">Streptomyces albus</name>
    <dbReference type="NCBI Taxonomy" id="1888"/>
    <lineage>
        <taxon>Bacteria</taxon>
        <taxon>Bacillati</taxon>
        <taxon>Actinomycetota</taxon>
        <taxon>Actinomycetes</taxon>
        <taxon>Kitasatosporales</taxon>
        <taxon>Streptomycetaceae</taxon>
        <taxon>Streptomyces</taxon>
    </lineage>
</organism>
<accession>A0A6C1C8Z0</accession>
<dbReference type="InterPro" id="IPR024029">
    <property type="entry name" value="Pyridox_Oxase_FMN-dep"/>
</dbReference>
<feature type="compositionally biased region" description="Pro residues" evidence="1">
    <location>
        <begin position="35"/>
        <end position="46"/>
    </location>
</feature>
<proteinExistence type="predicted"/>
<evidence type="ECO:0000313" key="4">
    <source>
        <dbReference type="Proteomes" id="UP000298111"/>
    </source>
</evidence>
<gene>
    <name evidence="3" type="ORF">D8771_06720</name>
</gene>
<evidence type="ECO:0000259" key="2">
    <source>
        <dbReference type="Pfam" id="PF01243"/>
    </source>
</evidence>
<dbReference type="PANTHER" id="PTHR42815:SF2">
    <property type="entry name" value="FAD-BINDING, PUTATIVE (AFU_ORTHOLOGUE AFUA_6G07600)-RELATED"/>
    <property type="match status" value="1"/>
</dbReference>
<dbReference type="InterPro" id="IPR012349">
    <property type="entry name" value="Split_barrel_FMN-bd"/>
</dbReference>
<feature type="region of interest" description="Disordered" evidence="1">
    <location>
        <begin position="1"/>
        <end position="62"/>
    </location>
</feature>
<evidence type="ECO:0000256" key="1">
    <source>
        <dbReference type="SAM" id="MobiDB-lite"/>
    </source>
</evidence>
<dbReference type="EMBL" id="RCIY01000040">
    <property type="protein sequence ID" value="TGG86098.1"/>
    <property type="molecule type" value="Genomic_DNA"/>
</dbReference>
<sequence>MPVPHPIPAGRPTGTAALVPDDHSAHGRTDATGHPPVPDRTPPGRVPEPDHTTPVRDRTSVPGRVTDAADRAGHVPVDSPETLRHLLGQPMPLVIDKVHQRLTEADTDILARSPFCVLATCDADGNCDASPRGGEPGFAHVLDAGTLVLPDLPGNRRADSFHNVLENPHVGLLFLVPGSPEVLRVNGRAQVLRDAPFFDALTTRGRRPLLALVVDIDEIYLHCPQSLNRSGLWSAGAAVRGADSGAARVRRSAGTAP</sequence>
<feature type="domain" description="Pyridoxamine 5'-phosphate oxidase N-terminal" evidence="2">
    <location>
        <begin position="103"/>
        <end position="223"/>
    </location>
</feature>
<feature type="compositionally biased region" description="Basic and acidic residues" evidence="1">
    <location>
        <begin position="20"/>
        <end position="31"/>
    </location>
</feature>
<evidence type="ECO:0000313" key="3">
    <source>
        <dbReference type="EMBL" id="TGG86098.1"/>
    </source>
</evidence>
<comment type="caution">
    <text evidence="3">The sequence shown here is derived from an EMBL/GenBank/DDBJ whole genome shotgun (WGS) entry which is preliminary data.</text>
</comment>
<dbReference type="Proteomes" id="UP000298111">
    <property type="component" value="Unassembled WGS sequence"/>
</dbReference>
<dbReference type="Gene3D" id="2.30.110.10">
    <property type="entry name" value="Electron Transport, Fmn-binding Protein, Chain A"/>
    <property type="match status" value="1"/>
</dbReference>
<dbReference type="PANTHER" id="PTHR42815">
    <property type="entry name" value="FAD-BINDING, PUTATIVE (AFU_ORTHOLOGUE AFUA_6G07600)-RELATED"/>
    <property type="match status" value="1"/>
</dbReference>
<dbReference type="NCBIfam" id="TIGR04025">
    <property type="entry name" value="PPOX_FMN_DR2398"/>
    <property type="match status" value="1"/>
</dbReference>
<dbReference type="Pfam" id="PF01243">
    <property type="entry name" value="PNPOx_N"/>
    <property type="match status" value="1"/>
</dbReference>